<evidence type="ECO:0000313" key="3">
    <source>
        <dbReference type="Proteomes" id="UP000299102"/>
    </source>
</evidence>
<name>A0A4C1T7B1_EUMVA</name>
<feature type="compositionally biased region" description="Low complexity" evidence="1">
    <location>
        <begin position="126"/>
        <end position="135"/>
    </location>
</feature>
<protein>
    <submittedName>
        <fullName evidence="2">Uncharacterized protein</fullName>
    </submittedName>
</protein>
<dbReference type="AlphaFoldDB" id="A0A4C1T7B1"/>
<dbReference type="Proteomes" id="UP000299102">
    <property type="component" value="Unassembled WGS sequence"/>
</dbReference>
<sequence>MPGGAGPAPTAGFNQRYYSGPHVPVIPRDKCETRRSIISSSSATLSALYPPSPPPRVEVRTSLPLIRDLHACGGIFMSTRRRYVISQRNSGFVKLPVDGRARQRQLGELRPSSKSRRRGDAANCASSELYGSSSSGNFDVKDEPRSGRPVTDRVDVILEKVKQDRRIRFYNIAEMLGLTTKHFLKEARHSNSTRAL</sequence>
<organism evidence="2 3">
    <name type="scientific">Eumeta variegata</name>
    <name type="common">Bagworm moth</name>
    <name type="synonym">Eumeta japonica</name>
    <dbReference type="NCBI Taxonomy" id="151549"/>
    <lineage>
        <taxon>Eukaryota</taxon>
        <taxon>Metazoa</taxon>
        <taxon>Ecdysozoa</taxon>
        <taxon>Arthropoda</taxon>
        <taxon>Hexapoda</taxon>
        <taxon>Insecta</taxon>
        <taxon>Pterygota</taxon>
        <taxon>Neoptera</taxon>
        <taxon>Endopterygota</taxon>
        <taxon>Lepidoptera</taxon>
        <taxon>Glossata</taxon>
        <taxon>Ditrysia</taxon>
        <taxon>Tineoidea</taxon>
        <taxon>Psychidae</taxon>
        <taxon>Oiketicinae</taxon>
        <taxon>Eumeta</taxon>
    </lineage>
</organism>
<evidence type="ECO:0000313" key="2">
    <source>
        <dbReference type="EMBL" id="GBP10085.1"/>
    </source>
</evidence>
<comment type="caution">
    <text evidence="2">The sequence shown here is derived from an EMBL/GenBank/DDBJ whole genome shotgun (WGS) entry which is preliminary data.</text>
</comment>
<proteinExistence type="predicted"/>
<accession>A0A4C1T7B1</accession>
<dbReference type="EMBL" id="BGZK01000039">
    <property type="protein sequence ID" value="GBP10085.1"/>
    <property type="molecule type" value="Genomic_DNA"/>
</dbReference>
<gene>
    <name evidence="2" type="ORF">EVAR_77515_1</name>
</gene>
<evidence type="ECO:0000256" key="1">
    <source>
        <dbReference type="SAM" id="MobiDB-lite"/>
    </source>
</evidence>
<dbReference type="OrthoDB" id="429597at2759"/>
<reference evidence="2 3" key="1">
    <citation type="journal article" date="2019" name="Commun. Biol.">
        <title>The bagworm genome reveals a unique fibroin gene that provides high tensile strength.</title>
        <authorList>
            <person name="Kono N."/>
            <person name="Nakamura H."/>
            <person name="Ohtoshi R."/>
            <person name="Tomita M."/>
            <person name="Numata K."/>
            <person name="Arakawa K."/>
        </authorList>
    </citation>
    <scope>NUCLEOTIDE SEQUENCE [LARGE SCALE GENOMIC DNA]</scope>
</reference>
<feature type="region of interest" description="Disordered" evidence="1">
    <location>
        <begin position="107"/>
        <end position="149"/>
    </location>
</feature>
<feature type="compositionally biased region" description="Basic and acidic residues" evidence="1">
    <location>
        <begin position="139"/>
        <end position="149"/>
    </location>
</feature>
<keyword evidence="3" id="KW-1185">Reference proteome</keyword>